<comment type="pathway">
    <text evidence="1">Amino-acid biosynthesis; L-histidine biosynthesis; L-histidine from 5-phospho-alpha-D-ribose 1-diphosphate: step 8/9.</text>
</comment>
<dbReference type="Pfam" id="PF12710">
    <property type="entry name" value="HAD"/>
    <property type="match status" value="1"/>
</dbReference>
<dbReference type="InterPro" id="IPR050582">
    <property type="entry name" value="HAD-like_SerB"/>
</dbReference>
<dbReference type="RefSeq" id="WP_041065745.1">
    <property type="nucleotide sequence ID" value="NZ_AP012273.1"/>
</dbReference>
<reference evidence="11 12" key="1">
    <citation type="journal article" date="2014" name="PLoS ONE">
        <title>Physiological and genomic features of a novel sulfur-oxidizing gammaproteobacterium belonging to a previously uncultivated symbiotic lineage isolated from a hydrothermal vent.</title>
        <authorList>
            <person name="Nunoura T."/>
            <person name="Takaki Y."/>
            <person name="Kazama H."/>
            <person name="Kakuta J."/>
            <person name="Shimamura S."/>
            <person name="Makita H."/>
            <person name="Hirai M."/>
            <person name="Miyazaki M."/>
            <person name="Takai K."/>
        </authorList>
    </citation>
    <scope>NUCLEOTIDE SEQUENCE [LARGE SCALE GENOMIC DNA]</scope>
    <source>
        <strain evidence="11 12">Hiromi1</strain>
    </source>
</reference>
<organism evidence="11 12">
    <name type="scientific">Thiolapillus brandeum</name>
    <dbReference type="NCBI Taxonomy" id="1076588"/>
    <lineage>
        <taxon>Bacteria</taxon>
        <taxon>Pseudomonadati</taxon>
        <taxon>Pseudomonadota</taxon>
        <taxon>Gammaproteobacteria</taxon>
        <taxon>Chromatiales</taxon>
        <taxon>Sedimenticolaceae</taxon>
        <taxon>Thiolapillus</taxon>
    </lineage>
</organism>
<dbReference type="Gene3D" id="1.20.1440.100">
    <property type="entry name" value="SG protein - dephosphorylation function"/>
    <property type="match status" value="1"/>
</dbReference>
<dbReference type="Proteomes" id="UP000031631">
    <property type="component" value="Chromosome"/>
</dbReference>
<dbReference type="NCBIfam" id="TIGR01488">
    <property type="entry name" value="HAD-SF-IB"/>
    <property type="match status" value="1"/>
</dbReference>
<dbReference type="GO" id="GO:0046872">
    <property type="term" value="F:metal ion binding"/>
    <property type="evidence" value="ECO:0007669"/>
    <property type="project" value="UniProtKB-KW"/>
</dbReference>
<evidence type="ECO:0000256" key="3">
    <source>
        <dbReference type="ARBA" id="ARBA00013085"/>
    </source>
</evidence>
<evidence type="ECO:0000256" key="8">
    <source>
        <dbReference type="ARBA" id="ARBA00033209"/>
    </source>
</evidence>
<evidence type="ECO:0000256" key="7">
    <source>
        <dbReference type="ARBA" id="ARBA00022842"/>
    </source>
</evidence>
<dbReference type="PANTHER" id="PTHR43344:SF13">
    <property type="entry name" value="PHOSPHATASE RV3661-RELATED"/>
    <property type="match status" value="1"/>
</dbReference>
<keyword evidence="7" id="KW-0460">Magnesium</keyword>
<proteinExistence type="inferred from homology"/>
<dbReference type="CDD" id="cd02612">
    <property type="entry name" value="HAD_PGPPase"/>
    <property type="match status" value="1"/>
</dbReference>
<evidence type="ECO:0000256" key="9">
    <source>
        <dbReference type="ARBA" id="ARBA00052092"/>
    </source>
</evidence>
<dbReference type="EC" id="3.1.3.15" evidence="3"/>
<comment type="function">
    <text evidence="10">Catalyzes the dephosphorylation of histidinol-phosphate to histidinol, the direct precursor of histidine.</text>
</comment>
<dbReference type="GO" id="GO:0004401">
    <property type="term" value="F:histidinol-phosphatase activity"/>
    <property type="evidence" value="ECO:0007669"/>
    <property type="project" value="UniProtKB-EC"/>
</dbReference>
<accession>A0A7U6JHZ9</accession>
<dbReference type="SUPFAM" id="SSF56784">
    <property type="entry name" value="HAD-like"/>
    <property type="match status" value="1"/>
</dbReference>
<evidence type="ECO:0000313" key="11">
    <source>
        <dbReference type="EMBL" id="BAO43735.1"/>
    </source>
</evidence>
<name>A0A7U6JHZ9_9GAMM</name>
<dbReference type="PANTHER" id="PTHR43344">
    <property type="entry name" value="PHOSPHOSERINE PHOSPHATASE"/>
    <property type="match status" value="1"/>
</dbReference>
<dbReference type="OrthoDB" id="9784466at2"/>
<evidence type="ECO:0000256" key="10">
    <source>
        <dbReference type="ARBA" id="ARBA00053547"/>
    </source>
</evidence>
<dbReference type="AlphaFoldDB" id="A0A7U6JHZ9"/>
<dbReference type="NCBIfam" id="TIGR01490">
    <property type="entry name" value="HAD-SF-IB-hyp1"/>
    <property type="match status" value="1"/>
</dbReference>
<dbReference type="KEGG" id="tbn:TBH_C0799"/>
<dbReference type="FunFam" id="3.40.50.1000:FF:000025">
    <property type="entry name" value="HAD hydrolase, family IB"/>
    <property type="match status" value="1"/>
</dbReference>
<comment type="catalytic activity">
    <reaction evidence="9">
        <text>L-histidinol phosphate + H2O = L-histidinol + phosphate</text>
        <dbReference type="Rhea" id="RHEA:14465"/>
        <dbReference type="ChEBI" id="CHEBI:15377"/>
        <dbReference type="ChEBI" id="CHEBI:43474"/>
        <dbReference type="ChEBI" id="CHEBI:57699"/>
        <dbReference type="ChEBI" id="CHEBI:57980"/>
        <dbReference type="EC" id="3.1.3.15"/>
    </reaction>
    <physiologicalReaction direction="left-to-right" evidence="9">
        <dbReference type="Rhea" id="RHEA:14466"/>
    </physiologicalReaction>
</comment>
<evidence type="ECO:0000256" key="6">
    <source>
        <dbReference type="ARBA" id="ARBA00022801"/>
    </source>
</evidence>
<evidence type="ECO:0000256" key="5">
    <source>
        <dbReference type="ARBA" id="ARBA00022723"/>
    </source>
</evidence>
<dbReference type="InterPro" id="IPR023214">
    <property type="entry name" value="HAD_sf"/>
</dbReference>
<evidence type="ECO:0000256" key="4">
    <source>
        <dbReference type="ARBA" id="ARBA00021697"/>
    </source>
</evidence>
<evidence type="ECO:0000256" key="1">
    <source>
        <dbReference type="ARBA" id="ARBA00004970"/>
    </source>
</evidence>
<dbReference type="Gene3D" id="3.40.50.1000">
    <property type="entry name" value="HAD superfamily/HAD-like"/>
    <property type="match status" value="1"/>
</dbReference>
<keyword evidence="6 11" id="KW-0378">Hydrolase</keyword>
<keyword evidence="5" id="KW-0479">Metal-binding</keyword>
<protein>
    <recommendedName>
        <fullName evidence="4">Histidinol-phosphatase</fullName>
        <ecNumber evidence="3">3.1.3.15</ecNumber>
    </recommendedName>
    <alternativeName>
        <fullName evidence="8">Histidinol-phosphate phosphatase</fullName>
    </alternativeName>
</protein>
<dbReference type="InterPro" id="IPR006385">
    <property type="entry name" value="HAD_hydro_SerB1"/>
</dbReference>
<evidence type="ECO:0000256" key="2">
    <source>
        <dbReference type="ARBA" id="ARBA00009184"/>
    </source>
</evidence>
<sequence length="224" mass="25544">MALVLFDLDNTLLAGDSDYLWGQFLGEQGLVDKDFHAAENERFYREYQEGNLDILEFLAFSLKPLSERPMDELQVLHRQFMKDKIDPIITPEARMLVDMHRRRGDQLLIITATNAFVTAPIAAAFGIDELIATEPEIRDGRYTGRVAGVPCFREGKVERLQAWLQEHDQNLGNAWFYSDSHNDLPLLEKVTHPIPVDPDEALSRVAEARGWPVLNLHHAPSPEK</sequence>
<dbReference type="InterPro" id="IPR036412">
    <property type="entry name" value="HAD-like_sf"/>
</dbReference>
<gene>
    <name evidence="11" type="ORF">TBH_C0799</name>
</gene>
<comment type="similarity">
    <text evidence="2">Belongs to the HAD-like hydrolase superfamily. SerB family.</text>
</comment>
<keyword evidence="12" id="KW-1185">Reference proteome</keyword>
<dbReference type="EMBL" id="AP012273">
    <property type="protein sequence ID" value="BAO43735.1"/>
    <property type="molecule type" value="Genomic_DNA"/>
</dbReference>
<evidence type="ECO:0000313" key="12">
    <source>
        <dbReference type="Proteomes" id="UP000031631"/>
    </source>
</evidence>